<dbReference type="RefSeq" id="WP_247381375.1">
    <property type="nucleotide sequence ID" value="NZ_JALLGV010000010.1"/>
</dbReference>
<dbReference type="AlphaFoldDB" id="A0ABD6CEW6"/>
<sequence length="370" mass="41460">MDEHKRVIFDVNHPAQVHLFRHAITELEDRGHDTLVTSREKEITTDLLDAYGIDHELLSTAGDGAVSLVTELLGREWRLLSVAREFEPDVIVSRLSPAAAHVSTVLGCPNVVFTDTVVPSKLMRTLNYGMTLPFVDVACIPPNFELPFSPARTVTAGFHELAYLHPNRFEPDAERLAAAGVAVDEPYFVLRFASWDAYHDVGNEGWSRQGKRDIVSFLDDHGTVYITSESELPSEFREYQLSVPPHLIHDLLYFSDLYLGDSQTMCTEATLLGTPSIRVNSKVGTHDMNNFVELDRRGLLFSYPDERDALAQTRAIVTGQVDADWERKRQALIDDKRDVTSLMLELILRSDAAPETEAPVDSPRSRAAND</sequence>
<evidence type="ECO:0000313" key="2">
    <source>
        <dbReference type="Proteomes" id="UP001597119"/>
    </source>
</evidence>
<dbReference type="Proteomes" id="UP001597119">
    <property type="component" value="Unassembled WGS sequence"/>
</dbReference>
<dbReference type="PIRSF" id="PIRSF005357">
    <property type="entry name" value="UCP005357"/>
    <property type="match status" value="1"/>
</dbReference>
<dbReference type="PANTHER" id="PTHR39662">
    <property type="entry name" value="DUF354 DOMAIN-CONTAINING PROTEIN-RELATED"/>
    <property type="match status" value="1"/>
</dbReference>
<proteinExistence type="predicted"/>
<organism evidence="1 2">
    <name type="scientific">Halorientalis brevis</name>
    <dbReference type="NCBI Taxonomy" id="1126241"/>
    <lineage>
        <taxon>Archaea</taxon>
        <taxon>Methanobacteriati</taxon>
        <taxon>Methanobacteriota</taxon>
        <taxon>Stenosarchaea group</taxon>
        <taxon>Halobacteria</taxon>
        <taxon>Halobacteriales</taxon>
        <taxon>Haloarculaceae</taxon>
        <taxon>Halorientalis</taxon>
    </lineage>
</organism>
<evidence type="ECO:0000313" key="1">
    <source>
        <dbReference type="EMBL" id="MFD1588404.1"/>
    </source>
</evidence>
<dbReference type="InterPro" id="IPR007152">
    <property type="entry name" value="DUF354"/>
</dbReference>
<dbReference type="EMBL" id="JBHUDJ010000011">
    <property type="protein sequence ID" value="MFD1588404.1"/>
    <property type="molecule type" value="Genomic_DNA"/>
</dbReference>
<reference evidence="1 2" key="1">
    <citation type="journal article" date="2019" name="Int. J. Syst. Evol. Microbiol.">
        <title>The Global Catalogue of Microorganisms (GCM) 10K type strain sequencing project: providing services to taxonomists for standard genome sequencing and annotation.</title>
        <authorList>
            <consortium name="The Broad Institute Genomics Platform"/>
            <consortium name="The Broad Institute Genome Sequencing Center for Infectious Disease"/>
            <person name="Wu L."/>
            <person name="Ma J."/>
        </authorList>
    </citation>
    <scope>NUCLEOTIDE SEQUENCE [LARGE SCALE GENOMIC DNA]</scope>
    <source>
        <strain evidence="1 2">CGMCC 1.12125</strain>
    </source>
</reference>
<keyword evidence="2" id="KW-1185">Reference proteome</keyword>
<dbReference type="PANTHER" id="PTHR39662:SF1">
    <property type="entry name" value="DUF354 DOMAIN-CONTAINING PROTEIN"/>
    <property type="match status" value="1"/>
</dbReference>
<protein>
    <submittedName>
        <fullName evidence="1">DUF354 domain-containing protein</fullName>
    </submittedName>
</protein>
<gene>
    <name evidence="1" type="ORF">ACFR9U_15585</name>
</gene>
<dbReference type="SUPFAM" id="SSF53756">
    <property type="entry name" value="UDP-Glycosyltransferase/glycogen phosphorylase"/>
    <property type="match status" value="1"/>
</dbReference>
<dbReference type="Pfam" id="PF04007">
    <property type="entry name" value="DUF354"/>
    <property type="match status" value="1"/>
</dbReference>
<comment type="caution">
    <text evidence="1">The sequence shown here is derived from an EMBL/GenBank/DDBJ whole genome shotgun (WGS) entry which is preliminary data.</text>
</comment>
<accession>A0ABD6CEW6</accession>
<name>A0ABD6CEW6_9EURY</name>